<keyword evidence="2" id="KW-1185">Reference proteome</keyword>
<sequence length="229" mass="25459">MTEEDQQQAVADFLVYIIKLAHSRDGRIGLSQYMNDPRQLFFLADLIGSSNSVEEVHAHLLEDSAAREVFDLWDDIDGVEADAENDFVVTLQSTRRIPGEGLETVLLDSQAHWCLSADPILANCSKKVWSKADVEFYSRTTQGHFVAEGMNIVDGHDQDDQERYYPRKGKPGCSPVSSHAFADVEISRGVVEIKPLSLINDGFIPEDFLGGCCSKIWDEQGLPLQVLSA</sequence>
<organism evidence="1 2">
    <name type="scientific">Mycena albidolilacea</name>
    <dbReference type="NCBI Taxonomy" id="1033008"/>
    <lineage>
        <taxon>Eukaryota</taxon>
        <taxon>Fungi</taxon>
        <taxon>Dikarya</taxon>
        <taxon>Basidiomycota</taxon>
        <taxon>Agaricomycotina</taxon>
        <taxon>Agaricomycetes</taxon>
        <taxon>Agaricomycetidae</taxon>
        <taxon>Agaricales</taxon>
        <taxon>Marasmiineae</taxon>
        <taxon>Mycenaceae</taxon>
        <taxon>Mycena</taxon>
    </lineage>
</organism>
<comment type="caution">
    <text evidence="1">The sequence shown here is derived from an EMBL/GenBank/DDBJ whole genome shotgun (WGS) entry which is preliminary data.</text>
</comment>
<name>A0AAD7ABE7_9AGAR</name>
<gene>
    <name evidence="1" type="ORF">DFH08DRAFT_804967</name>
</gene>
<proteinExistence type="predicted"/>
<reference evidence="1" key="1">
    <citation type="submission" date="2023-03" db="EMBL/GenBank/DDBJ databases">
        <title>Massive genome expansion in bonnet fungi (Mycena s.s.) driven by repeated elements and novel gene families across ecological guilds.</title>
        <authorList>
            <consortium name="Lawrence Berkeley National Laboratory"/>
            <person name="Harder C.B."/>
            <person name="Miyauchi S."/>
            <person name="Viragh M."/>
            <person name="Kuo A."/>
            <person name="Thoen E."/>
            <person name="Andreopoulos B."/>
            <person name="Lu D."/>
            <person name="Skrede I."/>
            <person name="Drula E."/>
            <person name="Henrissat B."/>
            <person name="Morin E."/>
            <person name="Kohler A."/>
            <person name="Barry K."/>
            <person name="LaButti K."/>
            <person name="Morin E."/>
            <person name="Salamov A."/>
            <person name="Lipzen A."/>
            <person name="Mereny Z."/>
            <person name="Hegedus B."/>
            <person name="Baldrian P."/>
            <person name="Stursova M."/>
            <person name="Weitz H."/>
            <person name="Taylor A."/>
            <person name="Grigoriev I.V."/>
            <person name="Nagy L.G."/>
            <person name="Martin F."/>
            <person name="Kauserud H."/>
        </authorList>
    </citation>
    <scope>NUCLEOTIDE SEQUENCE</scope>
    <source>
        <strain evidence="1">CBHHK002</strain>
    </source>
</reference>
<evidence type="ECO:0000313" key="1">
    <source>
        <dbReference type="EMBL" id="KAJ7353408.1"/>
    </source>
</evidence>
<protein>
    <submittedName>
        <fullName evidence="1">Uncharacterized protein</fullName>
    </submittedName>
</protein>
<dbReference type="EMBL" id="JARIHO010000011">
    <property type="protein sequence ID" value="KAJ7353408.1"/>
    <property type="molecule type" value="Genomic_DNA"/>
</dbReference>
<dbReference type="Proteomes" id="UP001218218">
    <property type="component" value="Unassembled WGS sequence"/>
</dbReference>
<evidence type="ECO:0000313" key="2">
    <source>
        <dbReference type="Proteomes" id="UP001218218"/>
    </source>
</evidence>
<dbReference type="AlphaFoldDB" id="A0AAD7ABE7"/>
<accession>A0AAD7ABE7</accession>